<accession>A0A1Y5H9X2</accession>
<keyword evidence="1" id="KW-0812">Transmembrane</keyword>
<sequence length="272" mass="31117">MLEIFTASAIAALILLAIGFILLKQQYQKKQQLRGECLKHLLRLKKLMEHFQYHRGLSARYLNGKTEVADELRERQRLIAQVLPSMALLARHSSLSEHWQSLLDHWQRLFVNNLALTPEDNLEQHNRLINTLLYLIEDVTELGYWSGRDHHKGMSSIVAILHTTEWIGQARALGSGMLAANSHCDSMNKNDQSQMNLIQTKLELCIQQHSSNQDSLSKLFQLNEVISQTFLLQAKDNKTLISSSDYFVIASDAIESYLIEFDAIMGRLTQDS</sequence>
<dbReference type="EMBL" id="MABE01000729">
    <property type="protein sequence ID" value="OUS34048.1"/>
    <property type="molecule type" value="Genomic_DNA"/>
</dbReference>
<dbReference type="InterPro" id="IPR013587">
    <property type="entry name" value="Nitrate/nitrite_sensing"/>
</dbReference>
<name>A0A1Y5H9X2_OLEAN</name>
<evidence type="ECO:0000259" key="2">
    <source>
        <dbReference type="Pfam" id="PF08376"/>
    </source>
</evidence>
<dbReference type="Proteomes" id="UP000227088">
    <property type="component" value="Unassembled WGS sequence"/>
</dbReference>
<dbReference type="Pfam" id="PF08376">
    <property type="entry name" value="NIT"/>
    <property type="match status" value="1"/>
</dbReference>
<proteinExistence type="predicted"/>
<feature type="transmembrane region" description="Helical" evidence="1">
    <location>
        <begin position="6"/>
        <end position="23"/>
    </location>
</feature>
<reference evidence="4" key="1">
    <citation type="journal article" date="2017" name="Proc. Natl. Acad. Sci. U.S.A.">
        <title>Simulation of Deepwater Horizon oil plume reveals substrate specialization within a complex community of hydrocarbon degraders.</title>
        <authorList>
            <person name="Hu P."/>
            <person name="Dubinsky E.A."/>
            <person name="Probst A.J."/>
            <person name="Wang J."/>
            <person name="Sieber C.M.K."/>
            <person name="Tom L.M."/>
            <person name="Gardinali P."/>
            <person name="Banfield J.F."/>
            <person name="Atlas R.M."/>
            <person name="Andersen G.L."/>
        </authorList>
    </citation>
    <scope>NUCLEOTIDE SEQUENCE [LARGE SCALE GENOMIC DNA]</scope>
</reference>
<protein>
    <recommendedName>
        <fullName evidence="2">Nitrate/nitrite sensing protein domain-containing protein</fullName>
    </recommendedName>
</protein>
<organism evidence="3 4">
    <name type="scientific">Oleispira antarctica</name>
    <dbReference type="NCBI Taxonomy" id="188908"/>
    <lineage>
        <taxon>Bacteria</taxon>
        <taxon>Pseudomonadati</taxon>
        <taxon>Pseudomonadota</taxon>
        <taxon>Gammaproteobacteria</taxon>
        <taxon>Oceanospirillales</taxon>
        <taxon>Oceanospirillaceae</taxon>
        <taxon>Oleispira</taxon>
    </lineage>
</organism>
<gene>
    <name evidence="3" type="ORF">A9R00_12745</name>
</gene>
<dbReference type="AlphaFoldDB" id="A0A1Y5H9X2"/>
<keyword evidence="1" id="KW-0472">Membrane</keyword>
<comment type="caution">
    <text evidence="3">The sequence shown here is derived from an EMBL/GenBank/DDBJ whole genome shotgun (WGS) entry which is preliminary data.</text>
</comment>
<evidence type="ECO:0000313" key="4">
    <source>
        <dbReference type="Proteomes" id="UP000227088"/>
    </source>
</evidence>
<evidence type="ECO:0000313" key="3">
    <source>
        <dbReference type="EMBL" id="OUS34048.1"/>
    </source>
</evidence>
<keyword evidence="1" id="KW-1133">Transmembrane helix</keyword>
<feature type="domain" description="Nitrate/nitrite sensing protein" evidence="2">
    <location>
        <begin position="47"/>
        <end position="196"/>
    </location>
</feature>
<evidence type="ECO:0000256" key="1">
    <source>
        <dbReference type="SAM" id="Phobius"/>
    </source>
</evidence>